<dbReference type="GO" id="GO:0000166">
    <property type="term" value="F:nucleotide binding"/>
    <property type="evidence" value="ECO:0007669"/>
    <property type="project" value="UniProtKB-KW"/>
</dbReference>
<dbReference type="RefSeq" id="WP_092093458.1">
    <property type="nucleotide sequence ID" value="NZ_FOQE01000041.1"/>
</dbReference>
<evidence type="ECO:0000256" key="1">
    <source>
        <dbReference type="RuleBase" id="RU362119"/>
    </source>
</evidence>
<dbReference type="SUPFAM" id="SSF56300">
    <property type="entry name" value="Metallo-dependent phosphatases"/>
    <property type="match status" value="1"/>
</dbReference>
<dbReference type="Gene3D" id="3.90.780.10">
    <property type="entry name" value="5'-Nucleotidase, C-terminal domain"/>
    <property type="match status" value="1"/>
</dbReference>
<evidence type="ECO:0000259" key="2">
    <source>
        <dbReference type="Pfam" id="PF02872"/>
    </source>
</evidence>
<dbReference type="InterPro" id="IPR006179">
    <property type="entry name" value="5_nucleotidase/apyrase"/>
</dbReference>
<dbReference type="InterPro" id="IPR011240">
    <property type="entry name" value="Pesterase_YunD"/>
</dbReference>
<dbReference type="PANTHER" id="PTHR11575:SF23">
    <property type="entry name" value="5-NUCLEOTIDASE FAMILY PROTEIN"/>
    <property type="match status" value="1"/>
</dbReference>
<dbReference type="Pfam" id="PF02872">
    <property type="entry name" value="5_nucleotid_C"/>
    <property type="match status" value="1"/>
</dbReference>
<comment type="similarity">
    <text evidence="1">Belongs to the 5'-nucleotidase family.</text>
</comment>
<dbReference type="Gene3D" id="3.60.21.10">
    <property type="match status" value="1"/>
</dbReference>
<accession>A0A1I3DK97</accession>
<protein>
    <submittedName>
        <fullName evidence="3">2',3'-cyclic-nucleotide 2'-phosphodiesterase/5'-or 3'-nucleotidase, 5'-nucleotidase family</fullName>
    </submittedName>
</protein>
<dbReference type="GO" id="GO:0008768">
    <property type="term" value="F:UDP-sugar diphosphatase activity"/>
    <property type="evidence" value="ECO:0007669"/>
    <property type="project" value="TreeGrafter"/>
</dbReference>
<gene>
    <name evidence="3" type="ORF">SAMN04489868_14113</name>
</gene>
<dbReference type="InterPro" id="IPR029052">
    <property type="entry name" value="Metallo-depent_PP-like"/>
</dbReference>
<dbReference type="EMBL" id="FOQE01000041">
    <property type="protein sequence ID" value="SFH87093.1"/>
    <property type="molecule type" value="Genomic_DNA"/>
</dbReference>
<sequence length="461" mass="52336">MEIIHFYHTNDLHSHLSKWPRISNFLQEERQRITAKSENFFAFDIGDACDRVHPLIEATDGKAMTSLLNEAGYDAATIGNNEGIGNSKEQLNSLYQKADFPVLISNMFDIKTGAYPNHTKPFHLLKTKAGHKIGLFALTAPYPLSYVPNGWQIKEPLETITEMLEILDPLVDSIVLLSHLGLNYDRQIANLFPKIKVIMGSHTHHLLPQGEEVRNTLLGAAGKYGEYVGHMVLEVEGERIMSMKAEVFPTEELPAPKNEEERIAAYLALGHDLLHQQEVADLPKEMPLHWQGTSDLVQAGLEAVKDYAKTDAAILNAGLFMEPLHKGIVTKDDLHQTLPHPMRILRTTLSGEDLVRLVQEMEKNRGYLRKFPIRGMGFRGKLFGELNYAGIHYDSETQEVTWQGSPIKPERKYTFATVDHLMYVPFFPTIELRGENELLFPLFIRNVLGQYLKKSYPIKKQ</sequence>
<keyword evidence="4" id="KW-1185">Reference proteome</keyword>
<feature type="domain" description="5'-Nucleotidase C-terminal" evidence="2">
    <location>
        <begin position="296"/>
        <end position="422"/>
    </location>
</feature>
<evidence type="ECO:0000313" key="3">
    <source>
        <dbReference type="EMBL" id="SFH87093.1"/>
    </source>
</evidence>
<keyword evidence="1" id="KW-0547">Nucleotide-binding</keyword>
<keyword evidence="1" id="KW-0378">Hydrolase</keyword>
<dbReference type="InterPro" id="IPR008334">
    <property type="entry name" value="5'-Nucleotdase_C"/>
</dbReference>
<dbReference type="GO" id="GO:0008253">
    <property type="term" value="F:5'-nucleotidase activity"/>
    <property type="evidence" value="ECO:0007669"/>
    <property type="project" value="TreeGrafter"/>
</dbReference>
<dbReference type="GO" id="GO:0030288">
    <property type="term" value="C:outer membrane-bounded periplasmic space"/>
    <property type="evidence" value="ECO:0007669"/>
    <property type="project" value="TreeGrafter"/>
</dbReference>
<dbReference type="InterPro" id="IPR036907">
    <property type="entry name" value="5'-Nucleotdase_C_sf"/>
</dbReference>
<dbReference type="PANTHER" id="PTHR11575">
    <property type="entry name" value="5'-NUCLEOTIDASE-RELATED"/>
    <property type="match status" value="1"/>
</dbReference>
<dbReference type="CDD" id="cd00845">
    <property type="entry name" value="MPP_UshA_N_like"/>
    <property type="match status" value="1"/>
</dbReference>
<dbReference type="AlphaFoldDB" id="A0A1I3DK97"/>
<evidence type="ECO:0000313" key="4">
    <source>
        <dbReference type="Proteomes" id="UP000198668"/>
    </source>
</evidence>
<dbReference type="GO" id="GO:0009166">
    <property type="term" value="P:nucleotide catabolic process"/>
    <property type="evidence" value="ECO:0007669"/>
    <property type="project" value="InterPro"/>
</dbReference>
<dbReference type="PRINTS" id="PR01607">
    <property type="entry name" value="APYRASEFAMLY"/>
</dbReference>
<dbReference type="Proteomes" id="UP000198668">
    <property type="component" value="Unassembled WGS sequence"/>
</dbReference>
<dbReference type="SUPFAM" id="SSF55816">
    <property type="entry name" value="5'-nucleotidase (syn. UDP-sugar hydrolase), C-terminal domain"/>
    <property type="match status" value="1"/>
</dbReference>
<proteinExistence type="inferred from homology"/>
<dbReference type="PIRSF" id="PIRSF036361">
    <property type="entry name" value="YunD"/>
    <property type="match status" value="1"/>
</dbReference>
<dbReference type="OrthoDB" id="9793179at2"/>
<reference evidence="3 4" key="1">
    <citation type="submission" date="2016-10" db="EMBL/GenBank/DDBJ databases">
        <authorList>
            <person name="de Groot N.N."/>
        </authorList>
    </citation>
    <scope>NUCLEOTIDE SEQUENCE [LARGE SCALE GENOMIC DNA]</scope>
    <source>
        <strain evidence="3 4">DSM 27630</strain>
    </source>
</reference>
<organism evidence="3 4">
    <name type="scientific">Pisciglobus halotolerans</name>
    <dbReference type="NCBI Taxonomy" id="745365"/>
    <lineage>
        <taxon>Bacteria</taxon>
        <taxon>Bacillati</taxon>
        <taxon>Bacillota</taxon>
        <taxon>Bacilli</taxon>
        <taxon>Lactobacillales</taxon>
        <taxon>Carnobacteriaceae</taxon>
    </lineage>
</organism>
<name>A0A1I3DK97_9LACT</name>